<dbReference type="Pfam" id="PF00588">
    <property type="entry name" value="SpoU_methylase"/>
    <property type="match status" value="1"/>
</dbReference>
<proteinExistence type="predicted"/>
<organism evidence="4 5">
    <name type="scientific">Corynebacterium urogenitale</name>
    <dbReference type="NCBI Taxonomy" id="2487892"/>
    <lineage>
        <taxon>Bacteria</taxon>
        <taxon>Bacillati</taxon>
        <taxon>Actinomycetota</taxon>
        <taxon>Actinomycetes</taxon>
        <taxon>Mycobacteriales</taxon>
        <taxon>Corynebacteriaceae</taxon>
        <taxon>Corynebacterium</taxon>
    </lineage>
</organism>
<evidence type="ECO:0000256" key="1">
    <source>
        <dbReference type="ARBA" id="ARBA00022603"/>
    </source>
</evidence>
<sequence>MSHAYPEGFRVVRIEDPADARLDDIRHLNSSDSRPDLPGGKGLVIAEGNLVVPRLLDSRYPVRCVVGFPSKLSQLFDATNPSSPAFDPAIGARLREALQRAEIYEVSRETLKEVAGFDMHRGLVAAADRVEERGVEQLLDELDAEHDRVVSEGSAAAEDPRVLCVLEGVGDHENLGAIFRNAAGLGVEAVLFGASTADPLYRRSVRVSMGHVLRVPFARFPGTTTTWQRDLRWLQDRGYTVVAMTPNTDTSLMQGLAGVVDKGERKIAIMVGAEGPGLTEHAMRAADVRAKIPMAPGTDSLNVATAAAIGFYAAQGL</sequence>
<dbReference type="Gene3D" id="3.40.1280.10">
    <property type="match status" value="1"/>
</dbReference>
<dbReference type="InterPro" id="IPR051259">
    <property type="entry name" value="rRNA_Methyltransferase"/>
</dbReference>
<dbReference type="GO" id="GO:0003723">
    <property type="term" value="F:RNA binding"/>
    <property type="evidence" value="ECO:0007669"/>
    <property type="project" value="InterPro"/>
</dbReference>
<dbReference type="InterPro" id="IPR001537">
    <property type="entry name" value="SpoU_MeTrfase"/>
</dbReference>
<dbReference type="GO" id="GO:0032259">
    <property type="term" value="P:methylation"/>
    <property type="evidence" value="ECO:0007669"/>
    <property type="project" value="UniProtKB-KW"/>
</dbReference>
<dbReference type="SUPFAM" id="SSF55315">
    <property type="entry name" value="L30e-like"/>
    <property type="match status" value="1"/>
</dbReference>
<dbReference type="EMBL" id="CP045032">
    <property type="protein sequence ID" value="QFQ01854.1"/>
    <property type="molecule type" value="Genomic_DNA"/>
</dbReference>
<dbReference type="GO" id="GO:0008173">
    <property type="term" value="F:RNA methyltransferase activity"/>
    <property type="evidence" value="ECO:0007669"/>
    <property type="project" value="InterPro"/>
</dbReference>
<evidence type="ECO:0000313" key="4">
    <source>
        <dbReference type="EMBL" id="QFQ01854.1"/>
    </source>
</evidence>
<dbReference type="Proteomes" id="UP000326711">
    <property type="component" value="Chromosome"/>
</dbReference>
<dbReference type="InterPro" id="IPR029026">
    <property type="entry name" value="tRNA_m1G_MTases_N"/>
</dbReference>
<protein>
    <submittedName>
        <fullName evidence="4">23S rRNA (Guanosine-2'-O-)-methyltransferase RlmB</fullName>
        <ecNumber evidence="4">2.1.1.185</ecNumber>
    </submittedName>
</protein>
<evidence type="ECO:0000313" key="5">
    <source>
        <dbReference type="Proteomes" id="UP000326711"/>
    </source>
</evidence>
<accession>A0A5J6Z4K5</accession>
<dbReference type="CDD" id="cd18095">
    <property type="entry name" value="SpoU-like_rRNA-MTase"/>
    <property type="match status" value="1"/>
</dbReference>
<evidence type="ECO:0000256" key="2">
    <source>
        <dbReference type="ARBA" id="ARBA00022679"/>
    </source>
</evidence>
<gene>
    <name evidence="4" type="primary">rlmB2</name>
    <name evidence="4" type="ORF">CUROG_02315</name>
</gene>
<dbReference type="PANTHER" id="PTHR43191:SF12">
    <property type="entry name" value="RRNA METHYLASE"/>
    <property type="match status" value="1"/>
</dbReference>
<dbReference type="InterPro" id="IPR029028">
    <property type="entry name" value="Alpha/beta_knot_MTases"/>
</dbReference>
<name>A0A5J6Z4K5_9CORY</name>
<dbReference type="GO" id="GO:0006396">
    <property type="term" value="P:RNA processing"/>
    <property type="evidence" value="ECO:0007669"/>
    <property type="project" value="InterPro"/>
</dbReference>
<keyword evidence="2 4" id="KW-0808">Transferase</keyword>
<dbReference type="SUPFAM" id="SSF75217">
    <property type="entry name" value="alpha/beta knot"/>
    <property type="match status" value="1"/>
</dbReference>
<feature type="domain" description="tRNA/rRNA methyltransferase SpoU type" evidence="3">
    <location>
        <begin position="163"/>
        <end position="312"/>
    </location>
</feature>
<dbReference type="OrthoDB" id="3190829at2"/>
<dbReference type="RefSeq" id="WP_151902294.1">
    <property type="nucleotide sequence ID" value="NZ_CP045032.1"/>
</dbReference>
<dbReference type="EC" id="2.1.1.185" evidence="4"/>
<evidence type="ECO:0000259" key="3">
    <source>
        <dbReference type="Pfam" id="PF00588"/>
    </source>
</evidence>
<reference evidence="5" key="1">
    <citation type="submission" date="2019-10" db="EMBL/GenBank/DDBJ databases">
        <title>Complete genome sequence of Corynebacterium urogenitalis DSM 108747, isolated from the genital tract of a cow.</title>
        <authorList>
            <person name="Ruckert C."/>
            <person name="Ballas P."/>
            <person name="Wagener K."/>
            <person name="Drillich M."/>
            <person name="Kaempfer P."/>
            <person name="Busse H.-J."/>
            <person name="Ehling-Schulz M."/>
        </authorList>
    </citation>
    <scope>NUCLEOTIDE SEQUENCE [LARGE SCALE GENOMIC DNA]</scope>
    <source>
        <strain evidence="5">LMM 1652</strain>
    </source>
</reference>
<keyword evidence="1 4" id="KW-0489">Methyltransferase</keyword>
<dbReference type="InterPro" id="IPR029064">
    <property type="entry name" value="Ribosomal_eL30-like_sf"/>
</dbReference>
<dbReference type="KEGG" id="cuo:CUROG_02315"/>
<dbReference type="AlphaFoldDB" id="A0A5J6Z4K5"/>
<keyword evidence="5" id="KW-1185">Reference proteome</keyword>
<dbReference type="PANTHER" id="PTHR43191">
    <property type="entry name" value="RRNA METHYLTRANSFERASE 3"/>
    <property type="match status" value="1"/>
</dbReference>